<evidence type="ECO:0000313" key="3">
    <source>
        <dbReference type="Proteomes" id="UP000182227"/>
    </source>
</evidence>
<feature type="region of interest" description="Disordered" evidence="1">
    <location>
        <begin position="49"/>
        <end position="87"/>
    </location>
</feature>
<dbReference type="Proteomes" id="UP000182227">
    <property type="component" value="Unassembled WGS sequence"/>
</dbReference>
<accession>A0A0U1D965</accession>
<proteinExistence type="predicted"/>
<dbReference type="AlphaFoldDB" id="A0A0U1D965"/>
<evidence type="ECO:0000256" key="1">
    <source>
        <dbReference type="SAM" id="MobiDB-lite"/>
    </source>
</evidence>
<name>A0A0U1D965_9MYCO</name>
<reference evidence="2 3" key="1">
    <citation type="submission" date="2015-03" db="EMBL/GenBank/DDBJ databases">
        <authorList>
            <person name="Murphy D."/>
        </authorList>
    </citation>
    <scope>NUCLEOTIDE SEQUENCE [LARGE SCALE GENOMIC DNA]</scope>
    <source>
        <strain evidence="2 3">D16</strain>
    </source>
</reference>
<protein>
    <submittedName>
        <fullName evidence="2">Uncharacterized protein</fullName>
    </submittedName>
</protein>
<evidence type="ECO:0000313" key="2">
    <source>
        <dbReference type="EMBL" id="CQD10654.1"/>
    </source>
</evidence>
<gene>
    <name evidence="2" type="ORF">BN970_02115</name>
</gene>
<sequence length="87" mass="8980">MSIQTRDLVVKFPGKQEPTLKGISLTIPDGSFSVLVAPPAAANRRCCTALPDSSPPPPAPSPTTVKTSPHRIPGAAWPSSATCCSRG</sequence>
<dbReference type="EMBL" id="CTEF01000001">
    <property type="protein sequence ID" value="CQD10654.1"/>
    <property type="molecule type" value="Genomic_DNA"/>
</dbReference>
<organism evidence="2 3">
    <name type="scientific">Mycolicibacterium conceptionense</name>
    <dbReference type="NCBI Taxonomy" id="451644"/>
    <lineage>
        <taxon>Bacteria</taxon>
        <taxon>Bacillati</taxon>
        <taxon>Actinomycetota</taxon>
        <taxon>Actinomycetes</taxon>
        <taxon>Mycobacteriales</taxon>
        <taxon>Mycobacteriaceae</taxon>
        <taxon>Mycolicibacterium</taxon>
    </lineage>
</organism>